<comment type="caution">
    <text evidence="2">The sequence shown here is derived from an EMBL/GenBank/DDBJ whole genome shotgun (WGS) entry which is preliminary data.</text>
</comment>
<name>A0A316FL56_9ACTN</name>
<dbReference type="InterPro" id="IPR012340">
    <property type="entry name" value="NA-bd_OB-fold"/>
</dbReference>
<protein>
    <recommendedName>
        <fullName evidence="4">NfeD-like partner-binding protein</fullName>
    </recommendedName>
</protein>
<dbReference type="Gene3D" id="2.40.50.140">
    <property type="entry name" value="Nucleic acid-binding proteins"/>
    <property type="match status" value="1"/>
</dbReference>
<organism evidence="2 3">
    <name type="scientific">Actinoplanes xinjiangensis</name>
    <dbReference type="NCBI Taxonomy" id="512350"/>
    <lineage>
        <taxon>Bacteria</taxon>
        <taxon>Bacillati</taxon>
        <taxon>Actinomycetota</taxon>
        <taxon>Actinomycetes</taxon>
        <taxon>Micromonosporales</taxon>
        <taxon>Micromonosporaceae</taxon>
        <taxon>Actinoplanes</taxon>
    </lineage>
</organism>
<evidence type="ECO:0008006" key="4">
    <source>
        <dbReference type="Google" id="ProtNLM"/>
    </source>
</evidence>
<proteinExistence type="predicted"/>
<evidence type="ECO:0000313" key="2">
    <source>
        <dbReference type="EMBL" id="PWK48875.1"/>
    </source>
</evidence>
<dbReference type="AlphaFoldDB" id="A0A316FL56"/>
<reference evidence="2 3" key="1">
    <citation type="submission" date="2018-05" db="EMBL/GenBank/DDBJ databases">
        <title>Genomic Encyclopedia of Archaeal and Bacterial Type Strains, Phase II (KMG-II): from individual species to whole genera.</title>
        <authorList>
            <person name="Goeker M."/>
        </authorList>
    </citation>
    <scope>NUCLEOTIDE SEQUENCE [LARGE SCALE GENOMIC DNA]</scope>
    <source>
        <strain evidence="2 3">DSM 45184</strain>
    </source>
</reference>
<sequence>MLTATVVFLVIGGVAVAVLALALLGGELLHFGHPEAGGPVSTEVAAGFLGAFGFAGAAAAELLGARTAGSIVIAAAVGALAAVPAAWLAWRLSRAARNMRTDATPQRQHLVGSLGVVVTPVPAGTGYGEVRVRLGGQPVKLNARADRAIPAGAQIFVIEAPSDTSVVVEETGKV</sequence>
<keyword evidence="1" id="KW-1133">Transmembrane helix</keyword>
<feature type="transmembrane region" description="Helical" evidence="1">
    <location>
        <begin position="6"/>
        <end position="24"/>
    </location>
</feature>
<evidence type="ECO:0000313" key="3">
    <source>
        <dbReference type="Proteomes" id="UP000245697"/>
    </source>
</evidence>
<keyword evidence="3" id="KW-1185">Reference proteome</keyword>
<evidence type="ECO:0000256" key="1">
    <source>
        <dbReference type="SAM" id="Phobius"/>
    </source>
</evidence>
<dbReference type="EMBL" id="QGGR01000005">
    <property type="protein sequence ID" value="PWK48875.1"/>
    <property type="molecule type" value="Genomic_DNA"/>
</dbReference>
<accession>A0A316FL56</accession>
<dbReference type="RefSeq" id="WP_109592836.1">
    <property type="nucleotide sequence ID" value="NZ_BONA01000035.1"/>
</dbReference>
<dbReference type="OrthoDB" id="4827181at2"/>
<feature type="transmembrane region" description="Helical" evidence="1">
    <location>
        <begin position="71"/>
        <end position="90"/>
    </location>
</feature>
<feature type="transmembrane region" description="Helical" evidence="1">
    <location>
        <begin position="44"/>
        <end position="65"/>
    </location>
</feature>
<gene>
    <name evidence="2" type="ORF">BC793_105225</name>
</gene>
<keyword evidence="1" id="KW-0812">Transmembrane</keyword>
<keyword evidence="1" id="KW-0472">Membrane</keyword>
<dbReference type="Proteomes" id="UP000245697">
    <property type="component" value="Unassembled WGS sequence"/>
</dbReference>